<feature type="active site" evidence="3">
    <location>
        <position position="174"/>
    </location>
</feature>
<dbReference type="GO" id="GO:0019545">
    <property type="term" value="P:L-arginine catabolic process to succinate"/>
    <property type="evidence" value="ECO:0007669"/>
    <property type="project" value="UniProtKB-UniRule"/>
</dbReference>
<feature type="binding site" evidence="3">
    <location>
        <begin position="19"/>
        <end position="28"/>
    </location>
    <ligand>
        <name>substrate</name>
    </ligand>
</feature>
<dbReference type="InterPro" id="IPR037031">
    <property type="entry name" value="AstB_sf"/>
</dbReference>
<keyword evidence="1 3" id="KW-0056">Arginine metabolism</keyword>
<dbReference type="SUPFAM" id="SSF55909">
    <property type="entry name" value="Pentein"/>
    <property type="match status" value="1"/>
</dbReference>
<comment type="function">
    <text evidence="3">Catalyzes the hydrolysis of N(2)-succinylarginine into N(2)-succinylornithine, ammonia and CO(2).</text>
</comment>
<feature type="binding site" evidence="3">
    <location>
        <position position="211"/>
    </location>
    <ligand>
        <name>substrate</name>
    </ligand>
</feature>
<proteinExistence type="inferred from homology"/>
<organism evidence="5 6">
    <name type="scientific">Maricaulis maris</name>
    <dbReference type="NCBI Taxonomy" id="74318"/>
    <lineage>
        <taxon>Bacteria</taxon>
        <taxon>Pseudomonadati</taxon>
        <taxon>Pseudomonadota</taxon>
        <taxon>Alphaproteobacteria</taxon>
        <taxon>Maricaulales</taxon>
        <taxon>Maricaulaceae</taxon>
        <taxon>Maricaulis</taxon>
    </lineage>
</organism>
<dbReference type="UniPathway" id="UPA00185">
    <property type="reaction ID" value="UER00280"/>
</dbReference>
<dbReference type="NCBIfam" id="NF009789">
    <property type="entry name" value="PRK13281.1"/>
    <property type="match status" value="1"/>
</dbReference>
<comment type="similarity">
    <text evidence="3">Belongs to the succinylarginine dihydrolase family.</text>
</comment>
<evidence type="ECO:0000256" key="4">
    <source>
        <dbReference type="NCBIfam" id="TIGR03241"/>
    </source>
</evidence>
<evidence type="ECO:0000256" key="1">
    <source>
        <dbReference type="ARBA" id="ARBA00022503"/>
    </source>
</evidence>
<dbReference type="HAMAP" id="MF_01172">
    <property type="entry name" value="AstB"/>
    <property type="match status" value="1"/>
</dbReference>
<evidence type="ECO:0000313" key="6">
    <source>
        <dbReference type="Proteomes" id="UP000273675"/>
    </source>
</evidence>
<dbReference type="EC" id="3.5.3.23" evidence="3 4"/>
<dbReference type="AlphaFoldDB" id="A0A495D1K5"/>
<feature type="binding site" evidence="3">
    <location>
        <position position="249"/>
    </location>
    <ligand>
        <name>substrate</name>
    </ligand>
</feature>
<dbReference type="OrthoDB" id="248552at2"/>
<feature type="binding site" evidence="3">
    <location>
        <begin position="137"/>
        <end position="138"/>
    </location>
    <ligand>
        <name>substrate</name>
    </ligand>
</feature>
<dbReference type="PANTHER" id="PTHR30420">
    <property type="entry name" value="N-SUCCINYLARGININE DIHYDROLASE"/>
    <property type="match status" value="1"/>
</dbReference>
<dbReference type="Gene3D" id="3.75.10.20">
    <property type="entry name" value="Succinylarginine dihydrolase"/>
    <property type="match status" value="1"/>
</dbReference>
<dbReference type="PANTHER" id="PTHR30420:SF2">
    <property type="entry name" value="N-SUCCINYLARGININE DIHYDROLASE"/>
    <property type="match status" value="1"/>
</dbReference>
<sequence>MTAREANFDGLIGPTHNYGGLSDGNLASAKNEGLVSSPREGVLEGLAKMKRLADAGLVQGLLPPHERPFLPLLRRAGFTGSDVHVIETAWKQAPGLVRKASSASPMWAANAATVSPSADTADGRLHFTPANLLTTLHRSIEGRQTQRGLSWAFADRSRFAVHAPLPMQADFADEGAANHVRLCDEQGGEGVEIFVYGRTAGESWSGSFPARQTLEACQAVARSHGLDAKRCVFLRQSQAAIDAGAFHNDVVCVGTRTTLFFHEQAFEDRDSALEAIRRAADGLFDPVFVEVPEAEVPIADAITSYLFNSQLLEWPGEGRLALIAPKETEETATTRTYCETMVAGNGPIGRVEFVDVRQSMRNGGGPACLRLRVVLTPEEQAAVTPTALMTDSLHAQLTTWANTHYRDRLRPDDLGDPALLRESREALDALTGILNLGSGFYPFQRV</sequence>
<reference evidence="5 6" key="1">
    <citation type="submission" date="2018-10" db="EMBL/GenBank/DDBJ databases">
        <title>Genomic Encyclopedia of Type Strains, Phase IV (KMG-IV): sequencing the most valuable type-strain genomes for metagenomic binning, comparative biology and taxonomic classification.</title>
        <authorList>
            <person name="Goeker M."/>
        </authorList>
    </citation>
    <scope>NUCLEOTIDE SEQUENCE [LARGE SCALE GENOMIC DNA]</scope>
    <source>
        <strain evidence="5 6">DSM 4734</strain>
    </source>
</reference>
<dbReference type="Pfam" id="PF04996">
    <property type="entry name" value="AstB"/>
    <property type="match status" value="1"/>
</dbReference>
<comment type="subunit">
    <text evidence="3">Homodimer.</text>
</comment>
<feature type="binding site" evidence="3">
    <location>
        <position position="362"/>
    </location>
    <ligand>
        <name>substrate</name>
    </ligand>
</feature>
<dbReference type="GO" id="GO:0019544">
    <property type="term" value="P:L-arginine catabolic process to L-glutamate"/>
    <property type="evidence" value="ECO:0007669"/>
    <property type="project" value="UniProtKB-UniRule"/>
</dbReference>
<gene>
    <name evidence="3" type="primary">astB</name>
    <name evidence="5" type="ORF">C7435_3052</name>
</gene>
<feature type="binding site" evidence="3">
    <location>
        <position position="110"/>
    </location>
    <ligand>
        <name>substrate</name>
    </ligand>
</feature>
<keyword evidence="2 3" id="KW-0378">Hydrolase</keyword>
<dbReference type="EMBL" id="RBIM01000007">
    <property type="protein sequence ID" value="RKQ95357.1"/>
    <property type="molecule type" value="Genomic_DNA"/>
</dbReference>
<comment type="catalytic activity">
    <reaction evidence="3">
        <text>N(2)-succinyl-L-arginine + 2 H2O + 2 H(+) = N(2)-succinyl-L-ornithine + 2 NH4(+) + CO2</text>
        <dbReference type="Rhea" id="RHEA:19533"/>
        <dbReference type="ChEBI" id="CHEBI:15377"/>
        <dbReference type="ChEBI" id="CHEBI:15378"/>
        <dbReference type="ChEBI" id="CHEBI:16526"/>
        <dbReference type="ChEBI" id="CHEBI:28938"/>
        <dbReference type="ChEBI" id="CHEBI:58241"/>
        <dbReference type="ChEBI" id="CHEBI:58514"/>
        <dbReference type="EC" id="3.5.3.23"/>
    </reaction>
</comment>
<comment type="caution">
    <text evidence="5">The sequence shown here is derived from an EMBL/GenBank/DDBJ whole genome shotgun (WGS) entry which is preliminary data.</text>
</comment>
<evidence type="ECO:0000256" key="3">
    <source>
        <dbReference type="HAMAP-Rule" id="MF_01172"/>
    </source>
</evidence>
<dbReference type="InterPro" id="IPR007079">
    <property type="entry name" value="SuccinylArg_d-Hdrlase_AstB"/>
</dbReference>
<comment type="pathway">
    <text evidence="3">Amino-acid degradation; L-arginine degradation via AST pathway; L-glutamate and succinate from L-arginine: step 2/5.</text>
</comment>
<name>A0A495D1K5_9PROT</name>
<feature type="active site" description="Nucleophile" evidence="3">
    <location>
        <position position="368"/>
    </location>
</feature>
<protein>
    <recommendedName>
        <fullName evidence="3 4">N-succinylarginine dihydrolase</fullName>
        <ecNumber evidence="3 4">3.5.3.23</ecNumber>
    </recommendedName>
</protein>
<feature type="active site" evidence="3">
    <location>
        <position position="247"/>
    </location>
</feature>
<accession>A0A495D1K5</accession>
<dbReference type="NCBIfam" id="TIGR03241">
    <property type="entry name" value="arg_catab_astB"/>
    <property type="match status" value="1"/>
</dbReference>
<evidence type="ECO:0000256" key="2">
    <source>
        <dbReference type="ARBA" id="ARBA00022801"/>
    </source>
</evidence>
<dbReference type="Proteomes" id="UP000273675">
    <property type="component" value="Unassembled WGS sequence"/>
</dbReference>
<dbReference type="RefSeq" id="WP_121212327.1">
    <property type="nucleotide sequence ID" value="NZ_RBIM01000007.1"/>
</dbReference>
<evidence type="ECO:0000313" key="5">
    <source>
        <dbReference type="EMBL" id="RKQ95357.1"/>
    </source>
</evidence>
<dbReference type="GO" id="GO:0009015">
    <property type="term" value="F:N-succinylarginine dihydrolase activity"/>
    <property type="evidence" value="ECO:0007669"/>
    <property type="project" value="UniProtKB-UniRule"/>
</dbReference>